<protein>
    <submittedName>
        <fullName evidence="4">BTB/POZ domain-containing protein 1-like isoform X1</fullName>
    </submittedName>
</protein>
<name>A0A6J2Y504_SITOR</name>
<dbReference type="PANTHER" id="PTHR45774">
    <property type="entry name" value="BTB/POZ DOMAIN-CONTAINING"/>
    <property type="match status" value="1"/>
</dbReference>
<dbReference type="InParanoid" id="A0A6J2Y504"/>
<organism evidence="3 4">
    <name type="scientific">Sitophilus oryzae</name>
    <name type="common">Rice weevil</name>
    <name type="synonym">Curculio oryzae</name>
    <dbReference type="NCBI Taxonomy" id="7048"/>
    <lineage>
        <taxon>Eukaryota</taxon>
        <taxon>Metazoa</taxon>
        <taxon>Ecdysozoa</taxon>
        <taxon>Arthropoda</taxon>
        <taxon>Hexapoda</taxon>
        <taxon>Insecta</taxon>
        <taxon>Pterygota</taxon>
        <taxon>Neoptera</taxon>
        <taxon>Endopterygota</taxon>
        <taxon>Coleoptera</taxon>
        <taxon>Polyphaga</taxon>
        <taxon>Cucujiformia</taxon>
        <taxon>Curculionidae</taxon>
        <taxon>Dryophthorinae</taxon>
        <taxon>Sitophilus</taxon>
    </lineage>
</organism>
<dbReference type="GO" id="GO:0022008">
    <property type="term" value="P:neurogenesis"/>
    <property type="evidence" value="ECO:0007669"/>
    <property type="project" value="TreeGrafter"/>
</dbReference>
<reference evidence="4" key="1">
    <citation type="submission" date="2025-08" db="UniProtKB">
        <authorList>
            <consortium name="RefSeq"/>
        </authorList>
    </citation>
    <scope>IDENTIFICATION</scope>
    <source>
        <tissue evidence="4">Gonads</tissue>
    </source>
</reference>
<feature type="domain" description="BACK" evidence="2">
    <location>
        <begin position="153"/>
        <end position="218"/>
    </location>
</feature>
<evidence type="ECO:0000313" key="3">
    <source>
        <dbReference type="Proteomes" id="UP000504635"/>
    </source>
</evidence>
<dbReference type="OrthoDB" id="6335872at2759"/>
<dbReference type="RefSeq" id="XP_030758084.1">
    <property type="nucleotide sequence ID" value="XM_030902224.1"/>
</dbReference>
<sequence>MCNKALPVMENRSNQINAIMVQKISSSSNNLKEDEPMLGSTSVDPEPESHSVVEDAYKELSRIMMADPVKTTNPLVNLELMETALKNRNVPFAKNHMEELNKQINKDNALEVVLKIGKWVHWSENQPVNFEPSAPPLVENDEERKDNWMVEPLRRLRENCLHVIDLNGDMILKKKEIENLHYNDLLDMTSRDSLIVSSESIIYSAIMRWYEQECERRALDKDTANPNSILKDLIYTTRYGLMSEKEFLSRTIDGHKGPDRMGILNEREINDILEYIKQREKKKKIPKELPFKMSKKRTNELKQCKKHRMETCIINMLSCLVAVFD</sequence>
<dbReference type="GeneID" id="115883822"/>
<feature type="region of interest" description="Disordered" evidence="1">
    <location>
        <begin position="27"/>
        <end position="49"/>
    </location>
</feature>
<dbReference type="Gene3D" id="1.25.40.420">
    <property type="match status" value="1"/>
</dbReference>
<evidence type="ECO:0000256" key="1">
    <source>
        <dbReference type="SAM" id="MobiDB-lite"/>
    </source>
</evidence>
<evidence type="ECO:0000313" key="4">
    <source>
        <dbReference type="RefSeq" id="XP_030758084.1"/>
    </source>
</evidence>
<dbReference type="Proteomes" id="UP000504635">
    <property type="component" value="Unplaced"/>
</dbReference>
<dbReference type="Pfam" id="PF07707">
    <property type="entry name" value="BACK"/>
    <property type="match status" value="1"/>
</dbReference>
<dbReference type="PANTHER" id="PTHR45774:SF4">
    <property type="entry name" value="AXUNDEAD, ISOFORM F"/>
    <property type="match status" value="1"/>
</dbReference>
<accession>A0A6J2Y504</accession>
<evidence type="ECO:0000259" key="2">
    <source>
        <dbReference type="Pfam" id="PF07707"/>
    </source>
</evidence>
<proteinExistence type="predicted"/>
<dbReference type="KEGG" id="soy:115883822"/>
<dbReference type="GO" id="GO:0005829">
    <property type="term" value="C:cytosol"/>
    <property type="evidence" value="ECO:0007669"/>
    <property type="project" value="TreeGrafter"/>
</dbReference>
<dbReference type="InterPro" id="IPR011705">
    <property type="entry name" value="BACK"/>
</dbReference>
<gene>
    <name evidence="4" type="primary">LOC115883822</name>
</gene>
<keyword evidence="3" id="KW-1185">Reference proteome</keyword>
<dbReference type="AlphaFoldDB" id="A0A6J2Y504"/>